<evidence type="ECO:0000256" key="4">
    <source>
        <dbReference type="ARBA" id="ARBA00022272"/>
    </source>
</evidence>
<gene>
    <name evidence="9" type="primary">trpF</name>
    <name evidence="11" type="ORF">KJ970_05450</name>
</gene>
<dbReference type="GO" id="GO:0000162">
    <property type="term" value="P:L-tryptophan biosynthetic process"/>
    <property type="evidence" value="ECO:0007669"/>
    <property type="project" value="UniProtKB-UniRule"/>
</dbReference>
<dbReference type="CDD" id="cd00405">
    <property type="entry name" value="PRAI"/>
    <property type="match status" value="1"/>
</dbReference>
<dbReference type="SUPFAM" id="SSF51366">
    <property type="entry name" value="Ribulose-phoshate binding barrel"/>
    <property type="match status" value="1"/>
</dbReference>
<dbReference type="GO" id="GO:0004640">
    <property type="term" value="F:phosphoribosylanthranilate isomerase activity"/>
    <property type="evidence" value="ECO:0007669"/>
    <property type="project" value="UniProtKB-UniRule"/>
</dbReference>
<evidence type="ECO:0000256" key="5">
    <source>
        <dbReference type="ARBA" id="ARBA00022605"/>
    </source>
</evidence>
<dbReference type="PANTHER" id="PTHR42894:SF1">
    <property type="entry name" value="N-(5'-PHOSPHORIBOSYL)ANTHRANILATE ISOMERASE"/>
    <property type="match status" value="1"/>
</dbReference>
<keyword evidence="6 9" id="KW-0822">Tryptophan biosynthesis</keyword>
<dbReference type="PANTHER" id="PTHR42894">
    <property type="entry name" value="N-(5'-PHOSPHORIBOSYL)ANTHRANILATE ISOMERASE"/>
    <property type="match status" value="1"/>
</dbReference>
<evidence type="ECO:0000313" key="12">
    <source>
        <dbReference type="Proteomes" id="UP000777784"/>
    </source>
</evidence>
<dbReference type="Pfam" id="PF00697">
    <property type="entry name" value="PRAI"/>
    <property type="match status" value="1"/>
</dbReference>
<evidence type="ECO:0000256" key="7">
    <source>
        <dbReference type="ARBA" id="ARBA00023141"/>
    </source>
</evidence>
<dbReference type="InterPro" id="IPR044643">
    <property type="entry name" value="TrpF_fam"/>
</dbReference>
<organism evidence="11 12">
    <name type="scientific">Eiseniibacteriota bacterium</name>
    <dbReference type="NCBI Taxonomy" id="2212470"/>
    <lineage>
        <taxon>Bacteria</taxon>
        <taxon>Candidatus Eiseniibacteriota</taxon>
    </lineage>
</organism>
<evidence type="ECO:0000259" key="10">
    <source>
        <dbReference type="Pfam" id="PF00697"/>
    </source>
</evidence>
<dbReference type="AlphaFoldDB" id="A0A948W5T1"/>
<dbReference type="HAMAP" id="MF_00135">
    <property type="entry name" value="PRAI"/>
    <property type="match status" value="1"/>
</dbReference>
<keyword evidence="7 9" id="KW-0057">Aromatic amino acid biosynthesis</keyword>
<dbReference type="Proteomes" id="UP000777784">
    <property type="component" value="Unassembled WGS sequence"/>
</dbReference>
<comment type="catalytic activity">
    <reaction evidence="1 9">
        <text>N-(5-phospho-beta-D-ribosyl)anthranilate = 1-(2-carboxyphenylamino)-1-deoxy-D-ribulose 5-phosphate</text>
        <dbReference type="Rhea" id="RHEA:21540"/>
        <dbReference type="ChEBI" id="CHEBI:18277"/>
        <dbReference type="ChEBI" id="CHEBI:58613"/>
        <dbReference type="EC" id="5.3.1.24"/>
    </reaction>
</comment>
<dbReference type="InterPro" id="IPR013785">
    <property type="entry name" value="Aldolase_TIM"/>
</dbReference>
<dbReference type="InterPro" id="IPR001240">
    <property type="entry name" value="PRAI_dom"/>
</dbReference>
<dbReference type="InterPro" id="IPR011060">
    <property type="entry name" value="RibuloseP-bd_barrel"/>
</dbReference>
<comment type="similarity">
    <text evidence="9">Belongs to the TrpF family.</text>
</comment>
<evidence type="ECO:0000256" key="1">
    <source>
        <dbReference type="ARBA" id="ARBA00001164"/>
    </source>
</evidence>
<evidence type="ECO:0000256" key="3">
    <source>
        <dbReference type="ARBA" id="ARBA00012572"/>
    </source>
</evidence>
<proteinExistence type="inferred from homology"/>
<dbReference type="EMBL" id="JAHJDP010000028">
    <property type="protein sequence ID" value="MBU2690355.1"/>
    <property type="molecule type" value="Genomic_DNA"/>
</dbReference>
<evidence type="ECO:0000313" key="11">
    <source>
        <dbReference type="EMBL" id="MBU2690355.1"/>
    </source>
</evidence>
<feature type="domain" description="N-(5'phosphoribosyl) anthranilate isomerase (PRAI)" evidence="10">
    <location>
        <begin position="16"/>
        <end position="211"/>
    </location>
</feature>
<keyword evidence="5 9" id="KW-0028">Amino-acid biosynthesis</keyword>
<reference evidence="11" key="1">
    <citation type="submission" date="2021-05" db="EMBL/GenBank/DDBJ databases">
        <title>Energy efficiency and biological interactions define the core microbiome of deep oligotrophic groundwater.</title>
        <authorList>
            <person name="Mehrshad M."/>
            <person name="Lopez-Fernandez M."/>
            <person name="Bell E."/>
            <person name="Bernier-Latmani R."/>
            <person name="Bertilsson S."/>
            <person name="Dopson M."/>
        </authorList>
    </citation>
    <scope>NUCLEOTIDE SEQUENCE</scope>
    <source>
        <strain evidence="11">Modern_marine.mb.64</strain>
    </source>
</reference>
<accession>A0A948W5T1</accession>
<dbReference type="Gene3D" id="3.20.20.70">
    <property type="entry name" value="Aldolase class I"/>
    <property type="match status" value="1"/>
</dbReference>
<name>A0A948W5T1_UNCEI</name>
<evidence type="ECO:0000256" key="2">
    <source>
        <dbReference type="ARBA" id="ARBA00004664"/>
    </source>
</evidence>
<comment type="caution">
    <text evidence="11">The sequence shown here is derived from an EMBL/GenBank/DDBJ whole genome shotgun (WGS) entry which is preliminary data.</text>
</comment>
<dbReference type="EC" id="5.3.1.24" evidence="3 9"/>
<evidence type="ECO:0000256" key="6">
    <source>
        <dbReference type="ARBA" id="ARBA00022822"/>
    </source>
</evidence>
<comment type="pathway">
    <text evidence="2 9">Amino-acid biosynthesis; L-tryptophan biosynthesis; L-tryptophan from chorismate: step 3/5.</text>
</comment>
<keyword evidence="8 9" id="KW-0413">Isomerase</keyword>
<evidence type="ECO:0000256" key="8">
    <source>
        <dbReference type="ARBA" id="ARBA00023235"/>
    </source>
</evidence>
<protein>
    <recommendedName>
        <fullName evidence="4 9">N-(5'-phosphoribosyl)anthranilate isomerase</fullName>
        <shortName evidence="9">PRAI</shortName>
        <ecNumber evidence="3 9">5.3.1.24</ecNumber>
    </recommendedName>
</protein>
<sequence length="227" mass="24766">MPVRSEKGLDRDGLIKVCGLTHPADARAALAAGADLAGLIFSDSPRRVVAREIKEWVASLRSEFPRAAWVGVFLPEDRNMIPSVLEELKLDLIQCHGAPLPPEVYQYGLPVMPCLRIGGKRPAPPDEESGAWALLLDTYDPDRAGGTGRPFPWEWIEGWSRQRRIILSGGLGPDNVGPAIHAVQPQGVDASSRLERGQGRKDLDAVRAYIEKARHAFNELGGRPSGK</sequence>
<evidence type="ECO:0000256" key="9">
    <source>
        <dbReference type="HAMAP-Rule" id="MF_00135"/>
    </source>
</evidence>